<evidence type="ECO:0000313" key="1">
    <source>
        <dbReference type="EMBL" id="TBO58245.1"/>
    </source>
</evidence>
<comment type="caution">
    <text evidence="1">The sequence shown here is derived from an EMBL/GenBank/DDBJ whole genome shotgun (WGS) entry which is preliminary data.</text>
</comment>
<accession>A0A4Q9HTR9</accession>
<keyword evidence="2" id="KW-1185">Reference proteome</keyword>
<gene>
    <name evidence="1" type="ORF">EYS09_18440</name>
</gene>
<name>A0A4Q9HTR9_STRKA</name>
<reference evidence="1 2" key="1">
    <citation type="submission" date="2019-02" db="EMBL/GenBank/DDBJ databases">
        <title>Draft Genome Sequence of Streptomyces sp. AM-2504, identified by 16S rRNA comparative analysis as a Streptomyces Kasugaensis strain.</title>
        <authorList>
            <person name="Napolioni V."/>
            <person name="Giuliodori A.M."/>
            <person name="Spurio R."/>
            <person name="Fabbretti A."/>
        </authorList>
    </citation>
    <scope>NUCLEOTIDE SEQUENCE [LARGE SCALE GENOMIC DNA]</scope>
    <source>
        <strain evidence="1 2">AM-2504</strain>
    </source>
</reference>
<dbReference type="AlphaFoldDB" id="A0A4Q9HTR9"/>
<proteinExistence type="predicted"/>
<evidence type="ECO:0000313" key="2">
    <source>
        <dbReference type="Proteomes" id="UP000292452"/>
    </source>
</evidence>
<organism evidence="1 2">
    <name type="scientific">Streptomyces kasugaensis</name>
    <dbReference type="NCBI Taxonomy" id="1946"/>
    <lineage>
        <taxon>Bacteria</taxon>
        <taxon>Bacillati</taxon>
        <taxon>Actinomycetota</taxon>
        <taxon>Actinomycetes</taxon>
        <taxon>Kitasatosporales</taxon>
        <taxon>Streptomycetaceae</taxon>
        <taxon>Streptomyces</taxon>
    </lineage>
</organism>
<protein>
    <submittedName>
        <fullName evidence="1">Uncharacterized protein</fullName>
    </submittedName>
</protein>
<sequence>MIARQLDAIAPGTFHVRTVPVWTDRDGERRLATWVALTDALGLPIQASREAHRAARGLLRRAFPGADWTRALAYDTATGALDLDEPTMPEELHR</sequence>
<dbReference type="Proteomes" id="UP000292452">
    <property type="component" value="Unassembled WGS sequence"/>
</dbReference>
<dbReference type="EMBL" id="SIXH01000154">
    <property type="protein sequence ID" value="TBO58245.1"/>
    <property type="molecule type" value="Genomic_DNA"/>
</dbReference>